<protein>
    <recommendedName>
        <fullName evidence="1">C2 domain-containing protein</fullName>
    </recommendedName>
</protein>
<dbReference type="Proteomes" id="UP000015102">
    <property type="component" value="Unassembled WGS sequence"/>
</dbReference>
<dbReference type="GO" id="GO:0000149">
    <property type="term" value="F:SNARE binding"/>
    <property type="evidence" value="ECO:0007669"/>
    <property type="project" value="TreeGrafter"/>
</dbReference>
<accession>T1GVE5</accession>
<dbReference type="PANTHER" id="PTHR10024">
    <property type="entry name" value="SYNAPTOTAGMIN"/>
    <property type="match status" value="1"/>
</dbReference>
<dbReference type="SUPFAM" id="SSF49562">
    <property type="entry name" value="C2 domain (Calcium/lipid-binding domain, CaLB)"/>
    <property type="match status" value="1"/>
</dbReference>
<dbReference type="GO" id="GO:0030276">
    <property type="term" value="F:clathrin binding"/>
    <property type="evidence" value="ECO:0007669"/>
    <property type="project" value="TreeGrafter"/>
</dbReference>
<reference evidence="3" key="1">
    <citation type="submission" date="2013-02" db="EMBL/GenBank/DDBJ databases">
        <authorList>
            <person name="Hughes D."/>
        </authorList>
    </citation>
    <scope>NUCLEOTIDE SEQUENCE</scope>
    <source>
        <strain>Durham</strain>
        <strain evidence="3">NC isolate 2 -- Noor lab</strain>
    </source>
</reference>
<dbReference type="AlphaFoldDB" id="T1GVE5"/>
<dbReference type="PROSITE" id="PS50004">
    <property type="entry name" value="C2"/>
    <property type="match status" value="1"/>
</dbReference>
<dbReference type="GO" id="GO:0048791">
    <property type="term" value="P:calcium ion-regulated exocytosis of neurotransmitter"/>
    <property type="evidence" value="ECO:0007669"/>
    <property type="project" value="TreeGrafter"/>
</dbReference>
<sequence>MVTCAYLPSAERLTVIVIKARNLRVVDDVKNTSDPYVKVSLWNNGKKIKKRKTGVLRSNLNPIYNEALTFDISKETLKNSTIEVIVLHDNILVIQYISEAI</sequence>
<dbReference type="GO" id="GO:0030672">
    <property type="term" value="C:synaptic vesicle membrane"/>
    <property type="evidence" value="ECO:0007669"/>
    <property type="project" value="TreeGrafter"/>
</dbReference>
<dbReference type="HOGENOM" id="CLU_2294843_0_0_1"/>
<dbReference type="GO" id="GO:0048488">
    <property type="term" value="P:synaptic vesicle endocytosis"/>
    <property type="evidence" value="ECO:0007669"/>
    <property type="project" value="TreeGrafter"/>
</dbReference>
<dbReference type="CDD" id="cd00276">
    <property type="entry name" value="C2B_Synaptotagmin"/>
    <property type="match status" value="1"/>
</dbReference>
<dbReference type="GO" id="GO:0005544">
    <property type="term" value="F:calcium-dependent phospholipid binding"/>
    <property type="evidence" value="ECO:0007669"/>
    <property type="project" value="TreeGrafter"/>
</dbReference>
<feature type="domain" description="C2" evidence="1">
    <location>
        <begin position="1"/>
        <end position="101"/>
    </location>
</feature>
<evidence type="ECO:0000313" key="3">
    <source>
        <dbReference type="Proteomes" id="UP000015102"/>
    </source>
</evidence>
<dbReference type="EMBL" id="CAQQ02113303">
    <property type="status" value="NOT_ANNOTATED_CDS"/>
    <property type="molecule type" value="Genomic_DNA"/>
</dbReference>
<dbReference type="OMA" id="MVTCAYL"/>
<dbReference type="Pfam" id="PF00168">
    <property type="entry name" value="C2"/>
    <property type="match status" value="1"/>
</dbReference>
<organism evidence="2 3">
    <name type="scientific">Megaselia scalaris</name>
    <name type="common">Humpbacked fly</name>
    <name type="synonym">Phora scalaris</name>
    <dbReference type="NCBI Taxonomy" id="36166"/>
    <lineage>
        <taxon>Eukaryota</taxon>
        <taxon>Metazoa</taxon>
        <taxon>Ecdysozoa</taxon>
        <taxon>Arthropoda</taxon>
        <taxon>Hexapoda</taxon>
        <taxon>Insecta</taxon>
        <taxon>Pterygota</taxon>
        <taxon>Neoptera</taxon>
        <taxon>Endopterygota</taxon>
        <taxon>Diptera</taxon>
        <taxon>Brachycera</taxon>
        <taxon>Muscomorpha</taxon>
        <taxon>Platypezoidea</taxon>
        <taxon>Phoridae</taxon>
        <taxon>Megaseliini</taxon>
        <taxon>Megaselia</taxon>
    </lineage>
</organism>
<dbReference type="GO" id="GO:0005886">
    <property type="term" value="C:plasma membrane"/>
    <property type="evidence" value="ECO:0007669"/>
    <property type="project" value="TreeGrafter"/>
</dbReference>
<dbReference type="GO" id="GO:0031045">
    <property type="term" value="C:dense core granule"/>
    <property type="evidence" value="ECO:0007669"/>
    <property type="project" value="TreeGrafter"/>
</dbReference>
<dbReference type="EnsemblMetazoa" id="MESCA007742-RA">
    <property type="protein sequence ID" value="MESCA007742-PA"/>
    <property type="gene ID" value="MESCA007742"/>
</dbReference>
<keyword evidence="3" id="KW-1185">Reference proteome</keyword>
<dbReference type="Gene3D" id="2.60.40.150">
    <property type="entry name" value="C2 domain"/>
    <property type="match status" value="1"/>
</dbReference>
<dbReference type="GO" id="GO:0001786">
    <property type="term" value="F:phosphatidylserine binding"/>
    <property type="evidence" value="ECO:0007669"/>
    <property type="project" value="TreeGrafter"/>
</dbReference>
<dbReference type="SMART" id="SM00239">
    <property type="entry name" value="C2"/>
    <property type="match status" value="1"/>
</dbReference>
<dbReference type="GO" id="GO:0030424">
    <property type="term" value="C:axon"/>
    <property type="evidence" value="ECO:0007669"/>
    <property type="project" value="TreeGrafter"/>
</dbReference>
<dbReference type="PANTHER" id="PTHR10024:SF373">
    <property type="entry name" value="MIP05618P"/>
    <property type="match status" value="1"/>
</dbReference>
<name>T1GVE5_MEGSC</name>
<dbReference type="InterPro" id="IPR035892">
    <property type="entry name" value="C2_domain_sf"/>
</dbReference>
<evidence type="ECO:0000259" key="1">
    <source>
        <dbReference type="PROSITE" id="PS50004"/>
    </source>
</evidence>
<dbReference type="GO" id="GO:0005509">
    <property type="term" value="F:calcium ion binding"/>
    <property type="evidence" value="ECO:0007669"/>
    <property type="project" value="TreeGrafter"/>
</dbReference>
<proteinExistence type="predicted"/>
<dbReference type="InterPro" id="IPR000008">
    <property type="entry name" value="C2_dom"/>
</dbReference>
<reference evidence="2" key="2">
    <citation type="submission" date="2015-06" db="UniProtKB">
        <authorList>
            <consortium name="EnsemblMetazoa"/>
        </authorList>
    </citation>
    <scope>IDENTIFICATION</scope>
</reference>
<evidence type="ECO:0000313" key="2">
    <source>
        <dbReference type="EnsemblMetazoa" id="MESCA007742-PA"/>
    </source>
</evidence>